<feature type="transmembrane region" description="Helical" evidence="12">
    <location>
        <begin position="187"/>
        <end position="208"/>
    </location>
</feature>
<keyword evidence="8" id="KW-0406">Ion transport</keyword>
<dbReference type="InterPro" id="IPR023011">
    <property type="entry name" value="ATP_synth_F0_asu_AS"/>
</dbReference>
<keyword evidence="7 12" id="KW-1133">Transmembrane helix</keyword>
<dbReference type="Gene3D" id="1.20.120.220">
    <property type="entry name" value="ATP synthase, F0 complex, subunit A"/>
    <property type="match status" value="1"/>
</dbReference>
<organism evidence="13">
    <name type="scientific">Emiliania huxleyi</name>
    <name type="common">Coccolithophore</name>
    <name type="synonym">Pontosphaera huxleyi</name>
    <dbReference type="NCBI Taxonomy" id="2903"/>
    <lineage>
        <taxon>Eukaryota</taxon>
        <taxon>Haptista</taxon>
        <taxon>Haptophyta</taxon>
        <taxon>Prymnesiophyceae</taxon>
        <taxon>Isochrysidales</taxon>
        <taxon>Noelaerhabdaceae</taxon>
        <taxon>Emiliania</taxon>
    </lineage>
</organism>
<evidence type="ECO:0000313" key="13">
    <source>
        <dbReference type="EMBL" id="AAP94715.1"/>
    </source>
</evidence>
<dbReference type="RefSeq" id="NP_957733.1">
    <property type="nucleotide sequence ID" value="NC_005332.1"/>
</dbReference>
<dbReference type="SUPFAM" id="SSF81336">
    <property type="entry name" value="F1F0 ATP synthase subunit A"/>
    <property type="match status" value="1"/>
</dbReference>
<evidence type="ECO:0000256" key="7">
    <source>
        <dbReference type="ARBA" id="ARBA00022989"/>
    </source>
</evidence>
<dbReference type="AlphaFoldDB" id="Q6VED7"/>
<dbReference type="GO" id="GO:0046933">
    <property type="term" value="F:proton-transporting ATP synthase activity, rotational mechanism"/>
    <property type="evidence" value="ECO:0007669"/>
    <property type="project" value="TreeGrafter"/>
</dbReference>
<evidence type="ECO:0000313" key="14">
    <source>
        <dbReference type="EMBL" id="AEI29467.1"/>
    </source>
</evidence>
<evidence type="ECO:0000256" key="5">
    <source>
        <dbReference type="ARBA" id="ARBA00022692"/>
    </source>
</evidence>
<dbReference type="FunFam" id="1.20.120.220:FF:000003">
    <property type="entry name" value="ATP synthase subunit a"/>
    <property type="match status" value="1"/>
</dbReference>
<dbReference type="EMBL" id="AY342361">
    <property type="protein sequence ID" value="AAP94715.1"/>
    <property type="molecule type" value="Genomic_DNA"/>
</dbReference>
<feature type="transmembrane region" description="Helical" evidence="12">
    <location>
        <begin position="115"/>
        <end position="134"/>
    </location>
</feature>
<dbReference type="GeneID" id="2717405"/>
<keyword evidence="6" id="KW-0375">Hydrogen ion transport</keyword>
<evidence type="ECO:0000256" key="6">
    <source>
        <dbReference type="ARBA" id="ARBA00022781"/>
    </source>
</evidence>
<keyword evidence="3" id="KW-0813">Transport</keyword>
<evidence type="ECO:0000256" key="1">
    <source>
        <dbReference type="ARBA" id="ARBA00004448"/>
    </source>
</evidence>
<dbReference type="InterPro" id="IPR000568">
    <property type="entry name" value="ATP_synth_F0_asu"/>
</dbReference>
<dbReference type="CDD" id="cd00310">
    <property type="entry name" value="ATP-synt_Fo_a_6"/>
    <property type="match status" value="1"/>
</dbReference>
<protein>
    <recommendedName>
        <fullName evidence="11">ATP synthase subunit a</fullName>
    </recommendedName>
</protein>
<feature type="transmembrane region" description="Helical" evidence="12">
    <location>
        <begin position="214"/>
        <end position="242"/>
    </location>
</feature>
<dbReference type="NCBIfam" id="NF004482">
    <property type="entry name" value="PRK05815.2-4"/>
    <property type="match status" value="1"/>
</dbReference>
<evidence type="ECO:0000256" key="12">
    <source>
        <dbReference type="SAM" id="Phobius"/>
    </source>
</evidence>
<evidence type="ECO:0000256" key="11">
    <source>
        <dbReference type="RuleBase" id="RU004450"/>
    </source>
</evidence>
<reference evidence="13" key="2">
    <citation type="journal article" date="2004" name="DNA Res.">
        <title>The complete mitochondrial genome sequence of the haptophyte Emiliania huxleyi and its relation to heterokonts.</title>
        <authorList>
            <person name="Sanchez Puerta M.V."/>
            <person name="Bachvaroff T.R."/>
            <person name="Delwiche C.F."/>
        </authorList>
    </citation>
    <scope>NUCLEOTIDE SEQUENCE</scope>
</reference>
<gene>
    <name evidence="13" type="primary">atp6</name>
</gene>
<sequence>MFTSPLEQFSVYKIIPITLGAIDFSFTNSSLLVLLSVLFMLFGFNLIWANALLVPTVWQNILESLYEFIYYNVVSENVRKGGGSYFTVLFSVFYFILFCNLLGMVPYSFTVTSHIVITLGLASTIFIGINYVGIRIHGLHMLSLFLPPGAPLALAPLLVFIELVSYSFRVISLSLRLFANMMSGHCLLKILAGFAWAMFSSFSLLTVFHLVPLAVIFAIIGLELGIAFLQAYVFTLLLCVYLNDAISLH</sequence>
<evidence type="ECO:0000256" key="8">
    <source>
        <dbReference type="ARBA" id="ARBA00023065"/>
    </source>
</evidence>
<name>Q6VED7_EMIHU</name>
<keyword evidence="5 12" id="KW-0812">Transmembrane</keyword>
<evidence type="ECO:0000256" key="9">
    <source>
        <dbReference type="ARBA" id="ARBA00023136"/>
    </source>
</evidence>
<reference evidence="13" key="1">
    <citation type="submission" date="2003-07" db="EMBL/GenBank/DDBJ databases">
        <authorList>
            <person name="Sanchez-Puerta M.V."/>
            <person name="Bachvaroff T.R."/>
            <person name="Delwiche C.F."/>
        </authorList>
    </citation>
    <scope>NUCLEOTIDE SEQUENCE</scope>
</reference>
<keyword evidence="4" id="KW-0138">CF(0)</keyword>
<keyword evidence="10" id="KW-0066">ATP synthesis</keyword>
<dbReference type="GO" id="GO:0005743">
    <property type="term" value="C:mitochondrial inner membrane"/>
    <property type="evidence" value="ECO:0007669"/>
    <property type="project" value="UniProtKB-SubCell"/>
</dbReference>
<evidence type="ECO:0000256" key="3">
    <source>
        <dbReference type="ARBA" id="ARBA00022448"/>
    </source>
</evidence>
<dbReference type="PANTHER" id="PTHR11410">
    <property type="entry name" value="ATP SYNTHASE SUBUNIT A"/>
    <property type="match status" value="1"/>
</dbReference>
<evidence type="ECO:0000256" key="10">
    <source>
        <dbReference type="ARBA" id="ARBA00023310"/>
    </source>
</evidence>
<dbReference type="InterPro" id="IPR045083">
    <property type="entry name" value="ATP_synth_F0_asu_bact/mt"/>
</dbReference>
<accession>Q6VED7</accession>
<dbReference type="GO" id="GO:0045259">
    <property type="term" value="C:proton-transporting ATP synthase complex"/>
    <property type="evidence" value="ECO:0007669"/>
    <property type="project" value="UniProtKB-KW"/>
</dbReference>
<evidence type="ECO:0000256" key="2">
    <source>
        <dbReference type="ARBA" id="ARBA00006810"/>
    </source>
</evidence>
<dbReference type="PROSITE" id="PS00449">
    <property type="entry name" value="ATPASE_A"/>
    <property type="match status" value="1"/>
</dbReference>
<comment type="similarity">
    <text evidence="2">Belongs to the ATPase A chain family.</text>
</comment>
<dbReference type="PRINTS" id="PR00123">
    <property type="entry name" value="ATPASEA"/>
</dbReference>
<feature type="transmembrane region" description="Helical" evidence="12">
    <location>
        <begin position="84"/>
        <end position="103"/>
    </location>
</feature>
<dbReference type="HAMAP" id="MF_01393">
    <property type="entry name" value="ATP_synth_a_bact"/>
    <property type="match status" value="1"/>
</dbReference>
<dbReference type="PANTHER" id="PTHR11410:SF0">
    <property type="entry name" value="ATP SYNTHASE SUBUNIT A"/>
    <property type="match status" value="1"/>
</dbReference>
<geneLocation type="mitochondrion" evidence="13"/>
<dbReference type="NCBIfam" id="TIGR01131">
    <property type="entry name" value="ATP_synt_6_or_A"/>
    <property type="match status" value="1"/>
</dbReference>
<reference evidence="14" key="3">
    <citation type="journal article" date="2012" name="J. Eukaryot. Microbiol.">
        <title>Twenty-Fold Difference in Evolutionary Rates between the Mitochondrial and Plastid Genomes of Species with Secondary Red Plastids.</title>
        <authorList>
            <person name="Smith D.R."/>
            <person name="Keeling P.J."/>
        </authorList>
    </citation>
    <scope>NUCLEOTIDE SEQUENCE</scope>
</reference>
<proteinExistence type="inferred from homology"/>
<dbReference type="InterPro" id="IPR035908">
    <property type="entry name" value="F0_ATP_A_sf"/>
</dbReference>
<comment type="subcellular location">
    <subcellularLocation>
        <location evidence="1 11">Mitochondrion inner membrane</location>
        <topology evidence="1 11">Multi-pass membrane protein</topology>
    </subcellularLocation>
</comment>
<feature type="transmembrane region" description="Helical" evidence="12">
    <location>
        <begin position="31"/>
        <end position="58"/>
    </location>
</feature>
<dbReference type="EMBL" id="JN022704">
    <property type="protein sequence ID" value="AEI29467.1"/>
    <property type="molecule type" value="Genomic_DNA"/>
</dbReference>
<dbReference type="Pfam" id="PF00119">
    <property type="entry name" value="ATP-synt_A"/>
    <property type="match status" value="1"/>
</dbReference>
<evidence type="ECO:0000256" key="4">
    <source>
        <dbReference type="ARBA" id="ARBA00022547"/>
    </source>
</evidence>
<keyword evidence="13" id="KW-0496">Mitochondrion</keyword>
<keyword evidence="9 12" id="KW-0472">Membrane</keyword>